<dbReference type="Proteomes" id="UP000026984">
    <property type="component" value="Segment"/>
</dbReference>
<accession>A0A060AHA5</accession>
<proteinExistence type="predicted"/>
<gene>
    <name evidence="1" type="ORF">CR8_234</name>
</gene>
<evidence type="ECO:0000313" key="1">
    <source>
        <dbReference type="EMBL" id="AIA64764.1"/>
    </source>
</evidence>
<dbReference type="GeneID" id="19686985"/>
<sequence length="370" mass="42339">MGYPVVENLKDIVTDDVTIVLDLDQTCYVAAAGAEKRTIIATHNKSGRQMEFKNKTEFWGRQKTVVGGWLKDQNTNMEAKMAAAGREFTPWTRDDFTITDKQYPEPVENCLHLLKIKINAILEHMGTTNGLGVLGGSGNFRLALPTPEIYKGNREDTVRPVLLSDTREYVQRKYGAIVIDGIEADDYLTMKQYEGWLHYKKTGKFNYIVASFDKDQVQCPGLIFNTMRDSTERDWKHPLPWLIDESMGEIWMEKGKVKGWGQKFFGYQMLFGDQSDNVKPYQNFDKIKFGETSAFQVISPCQDEKAMWEAIVNQYKEWFPDGVAFTDHMGVDRKFSAGQWASVIFQAVYMKRTPDDKTTLGHVLRKVGVV</sequence>
<organism evidence="1 2">
    <name type="scientific">Cronobacter phage CR8</name>
    <dbReference type="NCBI Taxonomy" id="1327934"/>
    <lineage>
        <taxon>Viruses</taxon>
        <taxon>Duplodnaviria</taxon>
        <taxon>Heunggongvirae</taxon>
        <taxon>Uroviricota</taxon>
        <taxon>Caudoviricetes</taxon>
        <taxon>Vequintavirinae</taxon>
        <taxon>Certrevirus</taxon>
        <taxon>Certrevirus CR8</taxon>
    </lineage>
</organism>
<dbReference type="EMBL" id="KC954774">
    <property type="protein sequence ID" value="AIA64764.1"/>
    <property type="molecule type" value="Genomic_DNA"/>
</dbReference>
<name>A0A060AHA5_9CAUD</name>
<dbReference type="RefSeq" id="YP_009042471.1">
    <property type="nucleotide sequence ID" value="NC_024354.1"/>
</dbReference>
<protein>
    <submittedName>
        <fullName evidence="1">Putative exodeoxyribonuclease</fullName>
    </submittedName>
</protein>
<keyword evidence="2" id="KW-1185">Reference proteome</keyword>
<evidence type="ECO:0000313" key="2">
    <source>
        <dbReference type="Proteomes" id="UP000026984"/>
    </source>
</evidence>
<dbReference type="KEGG" id="vg:19686985"/>
<reference evidence="1 2" key="1">
    <citation type="submission" date="2013-04" db="EMBL/GenBank/DDBJ databases">
        <title>Complete Genome Sequence of Cronobacter sakazakii Bacteriophage CR8.</title>
        <authorList>
            <person name="Kim Y."/>
            <person name="Shin H."/>
            <person name="Ryu S."/>
        </authorList>
    </citation>
    <scope>NUCLEOTIDE SEQUENCE [LARGE SCALE GENOMIC DNA]</scope>
</reference>